<dbReference type="VEuPathDB" id="FungiDB:BTJ68_11309"/>
<dbReference type="PANTHER" id="PTHR21310:SF55">
    <property type="entry name" value="AMINOGLYCOSIDE PHOSPHOTRANSFERASE DOMAIN-CONTAINING PROTEIN"/>
    <property type="match status" value="1"/>
</dbReference>
<sequence>MEYGQVDTPRWKRCAIAFVFRAAKSKYLDAICRWDGGVLILPSICIKSRKETSLSEAHAMEFVRRNTSIPAPKVYHAFEWKGRVYIVMQRIKASKLGNLWVHLSNESKESIFEHLRTILEQLRNLQAPEGIGVANVDNGPILDPRLPGHSNWGPFSCIEDFHDALVDHQDIASITDENYGDLRELAAFYRQPWPQPVFTHGDLSSLNILCEGDKVIGIIDWETAGWLPPYWEYVTAWNANPQNAFWQAEVDRFLHPWPDAQRNDTVRRKYFGLY</sequence>
<protein>
    <recommendedName>
        <fullName evidence="1">Aminoglycoside phosphotransferase domain-containing protein</fullName>
    </recommendedName>
</protein>
<dbReference type="CDD" id="cd05120">
    <property type="entry name" value="APH_ChoK_like"/>
    <property type="match status" value="1"/>
</dbReference>
<dbReference type="InterPro" id="IPR051678">
    <property type="entry name" value="AGP_Transferase"/>
</dbReference>
<dbReference type="Pfam" id="PF01636">
    <property type="entry name" value="APH"/>
    <property type="match status" value="1"/>
</dbReference>
<dbReference type="Gene3D" id="3.90.1200.10">
    <property type="match status" value="1"/>
</dbReference>
<dbReference type="PANTHER" id="PTHR21310">
    <property type="entry name" value="AMINOGLYCOSIDE PHOSPHOTRANSFERASE-RELATED-RELATED"/>
    <property type="match status" value="1"/>
</dbReference>
<organism evidence="2 3">
    <name type="scientific">Hortaea werneckii</name>
    <name type="common">Black yeast</name>
    <name type="synonym">Cladosporium werneckii</name>
    <dbReference type="NCBI Taxonomy" id="91943"/>
    <lineage>
        <taxon>Eukaryota</taxon>
        <taxon>Fungi</taxon>
        <taxon>Dikarya</taxon>
        <taxon>Ascomycota</taxon>
        <taxon>Pezizomycotina</taxon>
        <taxon>Dothideomycetes</taxon>
        <taxon>Dothideomycetidae</taxon>
        <taxon>Mycosphaerellales</taxon>
        <taxon>Teratosphaeriaceae</taxon>
        <taxon>Hortaea</taxon>
    </lineage>
</organism>
<evidence type="ECO:0000259" key="1">
    <source>
        <dbReference type="Pfam" id="PF01636"/>
    </source>
</evidence>
<dbReference type="Proteomes" id="UP000281468">
    <property type="component" value="Unassembled WGS sequence"/>
</dbReference>
<comment type="caution">
    <text evidence="2">The sequence shown here is derived from an EMBL/GenBank/DDBJ whole genome shotgun (WGS) entry which is preliminary data.</text>
</comment>
<dbReference type="InterPro" id="IPR002575">
    <property type="entry name" value="Aminoglycoside_PTrfase"/>
</dbReference>
<dbReference type="AlphaFoldDB" id="A0A3M7EBJ3"/>
<accession>A0A3M7EBJ3</accession>
<dbReference type="InterPro" id="IPR011009">
    <property type="entry name" value="Kinase-like_dom_sf"/>
</dbReference>
<evidence type="ECO:0000313" key="2">
    <source>
        <dbReference type="EMBL" id="RMY73516.1"/>
    </source>
</evidence>
<name>A0A3M7EBJ3_HORWE</name>
<feature type="domain" description="Aminoglycoside phosphotransferase" evidence="1">
    <location>
        <begin position="50"/>
        <end position="252"/>
    </location>
</feature>
<reference evidence="2 3" key="1">
    <citation type="journal article" date="2018" name="BMC Genomics">
        <title>Genomic evidence for intraspecific hybridization in a clonal and extremely halotolerant yeast.</title>
        <authorList>
            <person name="Gostincar C."/>
            <person name="Stajich J.E."/>
            <person name="Zupancic J."/>
            <person name="Zalar P."/>
            <person name="Gunde-Cimerman N."/>
        </authorList>
    </citation>
    <scope>NUCLEOTIDE SEQUENCE [LARGE SCALE GENOMIC DNA]</scope>
    <source>
        <strain evidence="2 3">EXF-171</strain>
    </source>
</reference>
<dbReference type="EMBL" id="QWIQ01000918">
    <property type="protein sequence ID" value="RMY73516.1"/>
    <property type="molecule type" value="Genomic_DNA"/>
</dbReference>
<dbReference type="SUPFAM" id="SSF56112">
    <property type="entry name" value="Protein kinase-like (PK-like)"/>
    <property type="match status" value="1"/>
</dbReference>
<gene>
    <name evidence="2" type="ORF">D0862_14281</name>
</gene>
<evidence type="ECO:0000313" key="3">
    <source>
        <dbReference type="Proteomes" id="UP000281468"/>
    </source>
</evidence>
<proteinExistence type="predicted"/>